<gene>
    <name evidence="8" type="ORF">NITHO_4880001</name>
</gene>
<evidence type="ECO:0000259" key="6">
    <source>
        <dbReference type="PROSITE" id="PS51898"/>
    </source>
</evidence>
<dbReference type="Pfam" id="PF14659">
    <property type="entry name" value="Phage_int_SAM_3"/>
    <property type="match status" value="1"/>
</dbReference>
<dbReference type="CDD" id="cd01189">
    <property type="entry name" value="INT_ICEBs1_C_like"/>
    <property type="match status" value="1"/>
</dbReference>
<evidence type="ECO:0000256" key="3">
    <source>
        <dbReference type="ARBA" id="ARBA00023125"/>
    </source>
</evidence>
<accession>I4EKZ4</accession>
<evidence type="ECO:0000256" key="2">
    <source>
        <dbReference type="ARBA" id="ARBA00022908"/>
    </source>
</evidence>
<dbReference type="InterPro" id="IPR044068">
    <property type="entry name" value="CB"/>
</dbReference>
<dbReference type="PROSITE" id="PS51900">
    <property type="entry name" value="CB"/>
    <property type="match status" value="1"/>
</dbReference>
<dbReference type="GO" id="GO:0003677">
    <property type="term" value="F:DNA binding"/>
    <property type="evidence" value="ECO:0007669"/>
    <property type="project" value="UniProtKB-UniRule"/>
</dbReference>
<dbReference type="Proteomes" id="UP000004221">
    <property type="component" value="Unassembled WGS sequence"/>
</dbReference>
<dbReference type="Gene3D" id="1.10.150.130">
    <property type="match status" value="1"/>
</dbReference>
<feature type="domain" description="Tyr recombinase" evidence="6">
    <location>
        <begin position="148"/>
        <end position="333"/>
    </location>
</feature>
<dbReference type="GO" id="GO:0006310">
    <property type="term" value="P:DNA recombination"/>
    <property type="evidence" value="ECO:0007669"/>
    <property type="project" value="UniProtKB-KW"/>
</dbReference>
<evidence type="ECO:0000313" key="9">
    <source>
        <dbReference type="Proteomes" id="UP000004221"/>
    </source>
</evidence>
<protein>
    <submittedName>
        <fullName evidence="8">Putative Integrase family protein</fullName>
    </submittedName>
</protein>
<dbReference type="Pfam" id="PF00589">
    <property type="entry name" value="Phage_integrase"/>
    <property type="match status" value="1"/>
</dbReference>
<evidence type="ECO:0000259" key="7">
    <source>
        <dbReference type="PROSITE" id="PS51900"/>
    </source>
</evidence>
<dbReference type="InterPro" id="IPR013762">
    <property type="entry name" value="Integrase-like_cat_sf"/>
</dbReference>
<organism evidence="8 9">
    <name type="scientific">Nitrolancea hollandica Lb</name>
    <dbReference type="NCBI Taxonomy" id="1129897"/>
    <lineage>
        <taxon>Bacteria</taxon>
        <taxon>Pseudomonadati</taxon>
        <taxon>Thermomicrobiota</taxon>
        <taxon>Thermomicrobia</taxon>
        <taxon>Sphaerobacterales</taxon>
        <taxon>Sphaerobacterineae</taxon>
        <taxon>Sphaerobacteraceae</taxon>
        <taxon>Nitrolancea</taxon>
    </lineage>
</organism>
<feature type="domain" description="Core-binding (CB)" evidence="7">
    <location>
        <begin position="49"/>
        <end position="127"/>
    </location>
</feature>
<keyword evidence="2" id="KW-0229">DNA integration</keyword>
<keyword evidence="4" id="KW-0233">DNA recombination</keyword>
<dbReference type="GO" id="GO:0015074">
    <property type="term" value="P:DNA integration"/>
    <property type="evidence" value="ECO:0007669"/>
    <property type="project" value="UniProtKB-KW"/>
</dbReference>
<evidence type="ECO:0000256" key="5">
    <source>
        <dbReference type="PROSITE-ProRule" id="PRU01248"/>
    </source>
</evidence>
<dbReference type="InterPro" id="IPR010998">
    <property type="entry name" value="Integrase_recombinase_N"/>
</dbReference>
<dbReference type="AlphaFoldDB" id="I4EKZ4"/>
<dbReference type="InterPro" id="IPR011010">
    <property type="entry name" value="DNA_brk_join_enz"/>
</dbReference>
<reference evidence="8 9" key="1">
    <citation type="journal article" date="2012" name="ISME J.">
        <title>Nitrification expanded: discovery, physiology and genomics of a nitrite-oxidizing bacterium from the phylum Chloroflexi.</title>
        <authorList>
            <person name="Sorokin D.Y."/>
            <person name="Lucker S."/>
            <person name="Vejmelkova D."/>
            <person name="Kostrikina N.A."/>
            <person name="Kleerebezem R."/>
            <person name="Rijpstra W.I."/>
            <person name="Damste J.S."/>
            <person name="Le Paslier D."/>
            <person name="Muyzer G."/>
            <person name="Wagner M."/>
            <person name="van Loosdrecht M.C."/>
            <person name="Daims H."/>
        </authorList>
    </citation>
    <scope>NUCLEOTIDE SEQUENCE [LARGE SCALE GENOMIC DNA]</scope>
    <source>
        <strain evidence="9">none</strain>
    </source>
</reference>
<keyword evidence="3 5" id="KW-0238">DNA-binding</keyword>
<sequence length="341" mass="38041">MGRGSIYQRKDGRWVAAVMVEGRRVSRYRKTQAEAEQALTELLTATATVTLADWAEEWLQSRQLRPSTQTAYRKALKPVLTKLGKRPLSELTPLRLVRFFNRRRAETGPRSVQETYAVLRTCLEGAVSLGLLATNPMAKVPKPQWSPSEKIYWTVEETRRFLETALRSNRRWSGLCAFLVVTGLRISEALALEWGDVRDGQVTIKRALVAVNGAYVLGPPKSKAGWRTVALDSTGEQILARLERGSGRLFVTKTGKSPMLGTIHTELTRLCDEAQVPQVSPHGLRHVHAALVYRATRDPYLTQRRLGHSHVSTTLGIYGYSTDGDQTVAKAVDRLLGGDHD</sequence>
<dbReference type="InterPro" id="IPR050090">
    <property type="entry name" value="Tyrosine_recombinase_XerCD"/>
</dbReference>
<comment type="similarity">
    <text evidence="1">Belongs to the 'phage' integrase family.</text>
</comment>
<evidence type="ECO:0000256" key="4">
    <source>
        <dbReference type="ARBA" id="ARBA00023172"/>
    </source>
</evidence>
<dbReference type="PROSITE" id="PS51898">
    <property type="entry name" value="TYR_RECOMBINASE"/>
    <property type="match status" value="1"/>
</dbReference>
<evidence type="ECO:0000313" key="8">
    <source>
        <dbReference type="EMBL" id="CCF85356.1"/>
    </source>
</evidence>
<dbReference type="EMBL" id="CAGS01000432">
    <property type="protein sequence ID" value="CCF85356.1"/>
    <property type="molecule type" value="Genomic_DNA"/>
</dbReference>
<dbReference type="InterPro" id="IPR004107">
    <property type="entry name" value="Integrase_SAM-like_N"/>
</dbReference>
<evidence type="ECO:0000256" key="1">
    <source>
        <dbReference type="ARBA" id="ARBA00008857"/>
    </source>
</evidence>
<proteinExistence type="inferred from homology"/>
<dbReference type="OrthoDB" id="156970at2"/>
<dbReference type="Gene3D" id="1.10.443.10">
    <property type="entry name" value="Intergrase catalytic core"/>
    <property type="match status" value="1"/>
</dbReference>
<dbReference type="PANTHER" id="PTHR30349">
    <property type="entry name" value="PHAGE INTEGRASE-RELATED"/>
    <property type="match status" value="1"/>
</dbReference>
<keyword evidence="9" id="KW-1185">Reference proteome</keyword>
<name>I4EKZ4_9BACT</name>
<dbReference type="PANTHER" id="PTHR30349:SF64">
    <property type="entry name" value="PROPHAGE INTEGRASE INTD-RELATED"/>
    <property type="match status" value="1"/>
</dbReference>
<comment type="caution">
    <text evidence="8">The sequence shown here is derived from an EMBL/GenBank/DDBJ whole genome shotgun (WGS) entry which is preliminary data.</text>
</comment>
<dbReference type="InterPro" id="IPR002104">
    <property type="entry name" value="Integrase_catalytic"/>
</dbReference>
<dbReference type="SUPFAM" id="SSF56349">
    <property type="entry name" value="DNA breaking-rejoining enzymes"/>
    <property type="match status" value="1"/>
</dbReference>